<gene>
    <name evidence="2" type="ORF">GCM10022392_24470</name>
</gene>
<keyword evidence="1" id="KW-0732">Signal</keyword>
<evidence type="ECO:0000256" key="1">
    <source>
        <dbReference type="SAM" id="SignalP"/>
    </source>
</evidence>
<dbReference type="EMBL" id="BAABCV010000008">
    <property type="protein sequence ID" value="GAA4099378.1"/>
    <property type="molecule type" value="Genomic_DNA"/>
</dbReference>
<keyword evidence="3" id="KW-1185">Reference proteome</keyword>
<evidence type="ECO:0000313" key="2">
    <source>
        <dbReference type="EMBL" id="GAA4099378.1"/>
    </source>
</evidence>
<evidence type="ECO:0000313" key="3">
    <source>
        <dbReference type="Proteomes" id="UP001500841"/>
    </source>
</evidence>
<protein>
    <recommendedName>
        <fullName evidence="4">Lipocalin-like protein</fullName>
    </recommendedName>
</protein>
<reference evidence="3" key="1">
    <citation type="journal article" date="2019" name="Int. J. Syst. Evol. Microbiol.">
        <title>The Global Catalogue of Microorganisms (GCM) 10K type strain sequencing project: providing services to taxonomists for standard genome sequencing and annotation.</title>
        <authorList>
            <consortium name="The Broad Institute Genomics Platform"/>
            <consortium name="The Broad Institute Genome Sequencing Center for Infectious Disease"/>
            <person name="Wu L."/>
            <person name="Ma J."/>
        </authorList>
    </citation>
    <scope>NUCLEOTIDE SEQUENCE [LARGE SCALE GENOMIC DNA]</scope>
    <source>
        <strain evidence="3">JCM 17085</strain>
    </source>
</reference>
<comment type="caution">
    <text evidence="2">The sequence shown here is derived from an EMBL/GenBank/DDBJ whole genome shotgun (WGS) entry which is preliminary data.</text>
</comment>
<dbReference type="Proteomes" id="UP001500841">
    <property type="component" value="Unassembled WGS sequence"/>
</dbReference>
<feature type="chain" id="PRO_5046691122" description="Lipocalin-like protein" evidence="1">
    <location>
        <begin position="33"/>
        <end position="149"/>
    </location>
</feature>
<feature type="signal peptide" evidence="1">
    <location>
        <begin position="1"/>
        <end position="32"/>
    </location>
</feature>
<name>A0ABP7WZU7_9SPHI</name>
<sequence length="149" mass="16370">MYNYLTVENKNIIAMRKLLSIACVALVVAALASCKKTYVTNTPNQTWSVKIQPADWSQTTDGKSDSVDRVVPGVGSFFNDNGATLVYFSFVSGVYEQVPEVYNGTSYSYFHYTANDGLHLVLYSQPINGSTPVKPTSDINVKLVLLPSE</sequence>
<evidence type="ECO:0008006" key="4">
    <source>
        <dbReference type="Google" id="ProtNLM"/>
    </source>
</evidence>
<proteinExistence type="predicted"/>
<organism evidence="2 3">
    <name type="scientific">Mucilaginibacter panaciglaebae</name>
    <dbReference type="NCBI Taxonomy" id="502331"/>
    <lineage>
        <taxon>Bacteria</taxon>
        <taxon>Pseudomonadati</taxon>
        <taxon>Bacteroidota</taxon>
        <taxon>Sphingobacteriia</taxon>
        <taxon>Sphingobacteriales</taxon>
        <taxon>Sphingobacteriaceae</taxon>
        <taxon>Mucilaginibacter</taxon>
    </lineage>
</organism>
<accession>A0ABP7WZU7</accession>